<dbReference type="EMBL" id="ODYU01006483">
    <property type="protein sequence ID" value="SOQ48360.1"/>
    <property type="molecule type" value="Genomic_DNA"/>
</dbReference>
<gene>
    <name evidence="2" type="ORF">SFRICE_009824</name>
</gene>
<proteinExistence type="predicted"/>
<organism evidence="2">
    <name type="scientific">Spodoptera frugiperda</name>
    <name type="common">Fall armyworm</name>
    <dbReference type="NCBI Taxonomy" id="7108"/>
    <lineage>
        <taxon>Eukaryota</taxon>
        <taxon>Metazoa</taxon>
        <taxon>Ecdysozoa</taxon>
        <taxon>Arthropoda</taxon>
        <taxon>Hexapoda</taxon>
        <taxon>Insecta</taxon>
        <taxon>Pterygota</taxon>
        <taxon>Neoptera</taxon>
        <taxon>Endopterygota</taxon>
        <taxon>Lepidoptera</taxon>
        <taxon>Glossata</taxon>
        <taxon>Ditrysia</taxon>
        <taxon>Noctuoidea</taxon>
        <taxon>Noctuidae</taxon>
        <taxon>Amphipyrinae</taxon>
        <taxon>Spodoptera</taxon>
    </lineage>
</organism>
<dbReference type="AlphaFoldDB" id="A0A2H1W5J7"/>
<feature type="region of interest" description="Disordered" evidence="1">
    <location>
        <begin position="1"/>
        <end position="20"/>
    </location>
</feature>
<name>A0A2H1W5J7_SPOFR</name>
<evidence type="ECO:0000256" key="1">
    <source>
        <dbReference type="SAM" id="MobiDB-lite"/>
    </source>
</evidence>
<sequence length="73" mass="8003">MGRLKRNQPQSPRKPAWNNACNGGKSIKCFSRQSEARGSVRLILTKNHPVKPAVNMVTKGPVNHAFPTQPVLG</sequence>
<reference evidence="2" key="1">
    <citation type="submission" date="2016-07" db="EMBL/GenBank/DDBJ databases">
        <authorList>
            <person name="Bretaudeau A."/>
        </authorList>
    </citation>
    <scope>NUCLEOTIDE SEQUENCE</scope>
    <source>
        <strain evidence="2">Rice</strain>
        <tissue evidence="2">Whole body</tissue>
    </source>
</reference>
<accession>A0A2H1W5J7</accession>
<evidence type="ECO:0000313" key="2">
    <source>
        <dbReference type="EMBL" id="SOQ48360.1"/>
    </source>
</evidence>
<protein>
    <submittedName>
        <fullName evidence="2">SFRICE_009824</fullName>
    </submittedName>
</protein>